<name>A0A0D6PIC2_9PROT</name>
<evidence type="ECO:0000256" key="2">
    <source>
        <dbReference type="SAM" id="Phobius"/>
    </source>
</evidence>
<sequence>MGLPIGSIELATVGFFASSTYLMSIESSKVIAAHAIAYQITELAIILFLGFGEGATILVASAFGNRDWLKLKQIAISITLSCMAMSAVVSFTMAVLSSRLPSLFLIGDKGNNATHTMATTFILIGCSFTMLDALQIAWLGILRGMQDTIRPMILVMIGYWLIGVPACYALAHPLGFGPVGIWWGLAIGLAFTCLGLGWRMLQHSKLLLGPTKRSISCRVEH</sequence>
<reference evidence="3 4" key="1">
    <citation type="submission" date="2012-11" db="EMBL/GenBank/DDBJ databases">
        <title>Whole genome sequence of Acidocella aminolytica 101 = DSM 11237.</title>
        <authorList>
            <person name="Azuma Y."/>
            <person name="Higashiura N."/>
            <person name="Hirakawa H."/>
            <person name="Matsushita K."/>
        </authorList>
    </citation>
    <scope>NUCLEOTIDE SEQUENCE [LARGE SCALE GENOMIC DNA]</scope>
    <source>
        <strain evidence="4">101 / DSM 11237</strain>
    </source>
</reference>
<keyword evidence="2" id="KW-1133">Transmembrane helix</keyword>
<comment type="caution">
    <text evidence="3">The sequence shown here is derived from an EMBL/GenBank/DDBJ whole genome shotgun (WGS) entry which is preliminary data.</text>
</comment>
<accession>A0A0D6PIC2</accession>
<dbReference type="STRING" id="1120923.SAMN02746095_03743"/>
<keyword evidence="2" id="KW-0812">Transmembrane</keyword>
<organism evidence="3 4">
    <name type="scientific">Acidocella aminolytica 101 = DSM 11237</name>
    <dbReference type="NCBI Taxonomy" id="1120923"/>
    <lineage>
        <taxon>Bacteria</taxon>
        <taxon>Pseudomonadati</taxon>
        <taxon>Pseudomonadota</taxon>
        <taxon>Alphaproteobacteria</taxon>
        <taxon>Acetobacterales</taxon>
        <taxon>Acidocellaceae</taxon>
        <taxon>Acidocella</taxon>
    </lineage>
</organism>
<feature type="transmembrane region" description="Helical" evidence="2">
    <location>
        <begin position="43"/>
        <end position="63"/>
    </location>
</feature>
<dbReference type="AlphaFoldDB" id="A0A0D6PIC2"/>
<dbReference type="EMBL" id="BANC01000052">
    <property type="protein sequence ID" value="GAN80579.1"/>
    <property type="molecule type" value="Genomic_DNA"/>
</dbReference>
<dbReference type="GO" id="GO:0015297">
    <property type="term" value="F:antiporter activity"/>
    <property type="evidence" value="ECO:0007669"/>
    <property type="project" value="InterPro"/>
</dbReference>
<keyword evidence="4" id="KW-1185">Reference proteome</keyword>
<keyword evidence="1" id="KW-0813">Transport</keyword>
<keyword evidence="2" id="KW-0472">Membrane</keyword>
<feature type="transmembrane region" description="Helical" evidence="2">
    <location>
        <begin position="75"/>
        <end position="96"/>
    </location>
</feature>
<evidence type="ECO:0000313" key="3">
    <source>
        <dbReference type="EMBL" id="GAN80579.1"/>
    </source>
</evidence>
<feature type="transmembrane region" description="Helical" evidence="2">
    <location>
        <begin position="180"/>
        <end position="198"/>
    </location>
</feature>
<dbReference type="InterPro" id="IPR002528">
    <property type="entry name" value="MATE_fam"/>
</dbReference>
<gene>
    <name evidence="3" type="ORF">Aam_053_013</name>
</gene>
<dbReference type="Proteomes" id="UP000032668">
    <property type="component" value="Unassembled WGS sequence"/>
</dbReference>
<dbReference type="InterPro" id="IPR050222">
    <property type="entry name" value="MATE_MdtK"/>
</dbReference>
<feature type="transmembrane region" description="Helical" evidence="2">
    <location>
        <begin position="153"/>
        <end position="174"/>
    </location>
</feature>
<dbReference type="PANTHER" id="PTHR43298">
    <property type="entry name" value="MULTIDRUG RESISTANCE PROTEIN NORM-RELATED"/>
    <property type="match status" value="1"/>
</dbReference>
<dbReference type="GO" id="GO:0042910">
    <property type="term" value="F:xenobiotic transmembrane transporter activity"/>
    <property type="evidence" value="ECO:0007669"/>
    <property type="project" value="InterPro"/>
</dbReference>
<feature type="transmembrane region" description="Helical" evidence="2">
    <location>
        <begin position="116"/>
        <end position="141"/>
    </location>
</feature>
<protein>
    <submittedName>
        <fullName evidence="3">Efflux pump norm, mate family</fullName>
    </submittedName>
</protein>
<proteinExistence type="predicted"/>
<dbReference type="PANTHER" id="PTHR43298:SF2">
    <property type="entry name" value="FMN_FAD EXPORTER YEEO-RELATED"/>
    <property type="match status" value="1"/>
</dbReference>
<dbReference type="Pfam" id="PF01554">
    <property type="entry name" value="MatE"/>
    <property type="match status" value="1"/>
</dbReference>
<evidence type="ECO:0000256" key="1">
    <source>
        <dbReference type="ARBA" id="ARBA00022448"/>
    </source>
</evidence>
<dbReference type="GO" id="GO:0005886">
    <property type="term" value="C:plasma membrane"/>
    <property type="evidence" value="ECO:0007669"/>
    <property type="project" value="TreeGrafter"/>
</dbReference>
<evidence type="ECO:0000313" key="4">
    <source>
        <dbReference type="Proteomes" id="UP000032668"/>
    </source>
</evidence>